<comment type="caution">
    <text evidence="14">The sequence shown here is derived from an EMBL/GenBank/DDBJ whole genome shotgun (WGS) entry which is preliminary data.</text>
</comment>
<dbReference type="PANTHER" id="PTHR13551:SF1">
    <property type="entry name" value="MEMBRANE PROTEIN BRI3"/>
    <property type="match status" value="1"/>
</dbReference>
<dbReference type="EMBL" id="JARAKH010000010">
    <property type="protein sequence ID" value="KAK8400087.1"/>
    <property type="molecule type" value="Genomic_DNA"/>
</dbReference>
<keyword evidence="7 13" id="KW-0472">Membrane</keyword>
<reference evidence="14 15" key="1">
    <citation type="submission" date="2023-03" db="EMBL/GenBank/DDBJ databases">
        <title>High-quality genome of Scylla paramamosain provides insights in environmental adaptation.</title>
        <authorList>
            <person name="Zhang L."/>
        </authorList>
    </citation>
    <scope>NUCLEOTIDE SEQUENCE [LARGE SCALE GENOMIC DNA]</scope>
    <source>
        <strain evidence="14">LZ_2023a</strain>
        <tissue evidence="14">Muscle</tissue>
    </source>
</reference>
<dbReference type="Pfam" id="PF10164">
    <property type="entry name" value="BRI3"/>
    <property type="match status" value="1"/>
</dbReference>
<evidence type="ECO:0000256" key="10">
    <source>
        <dbReference type="ARBA" id="ARBA00035449"/>
    </source>
</evidence>
<dbReference type="EMBL" id="JARAKH010000010">
    <property type="protein sequence ID" value="KAK8400090.1"/>
    <property type="molecule type" value="Genomic_DNA"/>
</dbReference>
<accession>A0AAW0UN76</accession>
<dbReference type="AlphaFoldDB" id="A0AAW0UN76"/>
<keyword evidence="15" id="KW-1185">Reference proteome</keyword>
<sequence length="117" mass="12476">MEQQPKSDHYIPPQGPPPPYNQPPIGFQNQGQMAYPAPPMQPSSGTTVITAQPVVTGQPMVIVSGGNCPACRSGILQNEFTCCGICLGICFFPLGLLCCLLMRERKCSNCRASFGSA</sequence>
<evidence type="ECO:0000256" key="4">
    <source>
        <dbReference type="ARBA" id="ARBA00022490"/>
    </source>
</evidence>
<organism evidence="14 15">
    <name type="scientific">Scylla paramamosain</name>
    <name type="common">Mud crab</name>
    <dbReference type="NCBI Taxonomy" id="85552"/>
    <lineage>
        <taxon>Eukaryota</taxon>
        <taxon>Metazoa</taxon>
        <taxon>Ecdysozoa</taxon>
        <taxon>Arthropoda</taxon>
        <taxon>Crustacea</taxon>
        <taxon>Multicrustacea</taxon>
        <taxon>Malacostraca</taxon>
        <taxon>Eumalacostraca</taxon>
        <taxon>Eucarida</taxon>
        <taxon>Decapoda</taxon>
        <taxon>Pleocyemata</taxon>
        <taxon>Brachyura</taxon>
        <taxon>Eubrachyura</taxon>
        <taxon>Portunoidea</taxon>
        <taxon>Portunidae</taxon>
        <taxon>Portuninae</taxon>
        <taxon>Scylla</taxon>
    </lineage>
</organism>
<name>A0AAW0UN76_SCYPA</name>
<evidence type="ECO:0000256" key="11">
    <source>
        <dbReference type="ARBA" id="ARBA00046593"/>
    </source>
</evidence>
<gene>
    <name evidence="14" type="ORF">O3P69_003053</name>
</gene>
<dbReference type="GO" id="GO:0005765">
    <property type="term" value="C:lysosomal membrane"/>
    <property type="evidence" value="ECO:0007669"/>
    <property type="project" value="UniProtKB-SubCell"/>
</dbReference>
<proteinExistence type="inferred from homology"/>
<feature type="region of interest" description="Disordered" evidence="12">
    <location>
        <begin position="1"/>
        <end position="46"/>
    </location>
</feature>
<evidence type="ECO:0000313" key="15">
    <source>
        <dbReference type="Proteomes" id="UP001487740"/>
    </source>
</evidence>
<comment type="subunit">
    <text evidence="11">Interacts with BRI3BP. Interacts with MGAT1 and IFITM3.</text>
</comment>
<feature type="compositionally biased region" description="Pro residues" evidence="12">
    <location>
        <begin position="13"/>
        <end position="22"/>
    </location>
</feature>
<comment type="subcellular location">
    <subcellularLocation>
        <location evidence="2">Cytoplasm</location>
        <location evidence="2">Perinuclear region</location>
    </subcellularLocation>
    <subcellularLocation>
        <location evidence="1">Lysosome membrane</location>
        <topology evidence="1">Multi-pass membrane protein</topology>
    </subcellularLocation>
</comment>
<dbReference type="EMBL" id="JARAKH010000010">
    <property type="protein sequence ID" value="KAK8400091.1"/>
    <property type="molecule type" value="Genomic_DNA"/>
</dbReference>
<evidence type="ECO:0000256" key="6">
    <source>
        <dbReference type="ARBA" id="ARBA00022989"/>
    </source>
</evidence>
<evidence type="ECO:0000256" key="8">
    <source>
        <dbReference type="ARBA" id="ARBA00023228"/>
    </source>
</evidence>
<evidence type="ECO:0000256" key="7">
    <source>
        <dbReference type="ARBA" id="ARBA00023136"/>
    </source>
</evidence>
<dbReference type="Proteomes" id="UP001487740">
    <property type="component" value="Unassembled WGS sequence"/>
</dbReference>
<dbReference type="InterPro" id="IPR019317">
    <property type="entry name" value="BRI3"/>
</dbReference>
<feature type="transmembrane region" description="Helical" evidence="13">
    <location>
        <begin position="82"/>
        <end position="103"/>
    </location>
</feature>
<keyword evidence="5 13" id="KW-0812">Transmembrane</keyword>
<evidence type="ECO:0000256" key="2">
    <source>
        <dbReference type="ARBA" id="ARBA00004556"/>
    </source>
</evidence>
<comment type="similarity">
    <text evidence="3">Belongs to the BRI3 family.</text>
</comment>
<evidence type="ECO:0000256" key="1">
    <source>
        <dbReference type="ARBA" id="ARBA00004155"/>
    </source>
</evidence>
<dbReference type="GO" id="GO:0048471">
    <property type="term" value="C:perinuclear region of cytoplasm"/>
    <property type="evidence" value="ECO:0007669"/>
    <property type="project" value="UniProtKB-SubCell"/>
</dbReference>
<keyword evidence="8" id="KW-0458">Lysosome</keyword>
<dbReference type="EMBL" id="JARAKH010000010">
    <property type="protein sequence ID" value="KAK8400092.1"/>
    <property type="molecule type" value="Genomic_DNA"/>
</dbReference>
<keyword evidence="6 13" id="KW-1133">Transmembrane helix</keyword>
<evidence type="ECO:0000313" key="14">
    <source>
        <dbReference type="EMBL" id="KAK8400087.1"/>
    </source>
</evidence>
<evidence type="ECO:0000256" key="9">
    <source>
        <dbReference type="ARBA" id="ARBA00035284"/>
    </source>
</evidence>
<keyword evidence="4" id="KW-0963">Cytoplasm</keyword>
<evidence type="ECO:0000256" key="12">
    <source>
        <dbReference type="SAM" id="MobiDB-lite"/>
    </source>
</evidence>
<evidence type="ECO:0000256" key="5">
    <source>
        <dbReference type="ARBA" id="ARBA00022692"/>
    </source>
</evidence>
<evidence type="ECO:0000256" key="13">
    <source>
        <dbReference type="SAM" id="Phobius"/>
    </source>
</evidence>
<protein>
    <recommendedName>
        <fullName evidence="9">Membrane protein BRI3</fullName>
    </recommendedName>
    <alternativeName>
        <fullName evidence="10">Brain protein I3</fullName>
    </alternativeName>
</protein>
<dbReference type="PANTHER" id="PTHR13551">
    <property type="entry name" value="BRAIN PROTEIN I3"/>
    <property type="match status" value="1"/>
</dbReference>
<evidence type="ECO:0000256" key="3">
    <source>
        <dbReference type="ARBA" id="ARBA00008090"/>
    </source>
</evidence>